<name>A0A9Q3GCK6_9BASI</name>
<evidence type="ECO:0000313" key="3">
    <source>
        <dbReference type="Proteomes" id="UP000765509"/>
    </source>
</evidence>
<comment type="caution">
    <text evidence="2">The sequence shown here is derived from an EMBL/GenBank/DDBJ whole genome shotgun (WGS) entry which is preliminary data.</text>
</comment>
<feature type="region of interest" description="Disordered" evidence="1">
    <location>
        <begin position="65"/>
        <end position="86"/>
    </location>
</feature>
<reference evidence="2" key="1">
    <citation type="submission" date="2021-03" db="EMBL/GenBank/DDBJ databases">
        <title>Draft genome sequence of rust myrtle Austropuccinia psidii MF-1, a brazilian biotype.</title>
        <authorList>
            <person name="Quecine M.C."/>
            <person name="Pachon D.M.R."/>
            <person name="Bonatelli M.L."/>
            <person name="Correr F.H."/>
            <person name="Franceschini L.M."/>
            <person name="Leite T.F."/>
            <person name="Margarido G.R.A."/>
            <person name="Almeida C.A."/>
            <person name="Ferrarezi J.A."/>
            <person name="Labate C.A."/>
        </authorList>
    </citation>
    <scope>NUCLEOTIDE SEQUENCE</scope>
    <source>
        <strain evidence="2">MF-1</strain>
    </source>
</reference>
<proteinExistence type="predicted"/>
<evidence type="ECO:0000256" key="1">
    <source>
        <dbReference type="SAM" id="MobiDB-lite"/>
    </source>
</evidence>
<protein>
    <submittedName>
        <fullName evidence="2">Uncharacterized protein</fullName>
    </submittedName>
</protein>
<dbReference type="EMBL" id="AVOT02000241">
    <property type="protein sequence ID" value="MBW0461906.1"/>
    <property type="molecule type" value="Genomic_DNA"/>
</dbReference>
<organism evidence="2 3">
    <name type="scientific">Austropuccinia psidii MF-1</name>
    <dbReference type="NCBI Taxonomy" id="1389203"/>
    <lineage>
        <taxon>Eukaryota</taxon>
        <taxon>Fungi</taxon>
        <taxon>Dikarya</taxon>
        <taxon>Basidiomycota</taxon>
        <taxon>Pucciniomycotina</taxon>
        <taxon>Pucciniomycetes</taxon>
        <taxon>Pucciniales</taxon>
        <taxon>Sphaerophragmiaceae</taxon>
        <taxon>Austropuccinia</taxon>
    </lineage>
</organism>
<dbReference type="AlphaFoldDB" id="A0A9Q3GCK6"/>
<evidence type="ECO:0000313" key="2">
    <source>
        <dbReference type="EMBL" id="MBW0461906.1"/>
    </source>
</evidence>
<dbReference type="Proteomes" id="UP000765509">
    <property type="component" value="Unassembled WGS sequence"/>
</dbReference>
<accession>A0A9Q3GCK6</accession>
<gene>
    <name evidence="2" type="ORF">O181_001621</name>
</gene>
<sequence>MHGQLAILSNLGHFNTNGLEWLFGPFGQFPTSPTPKFGPGGSGPLPLIRRFRAIQAPYGLRDTLGPLWPNSNEAKRGQGNSPEAPNFRSVPNHKWAHLSLFWPKIPKLAQGPKASRMAISLKTQAMASGNHKRPPSTFNKGLPLKIRETSDSNKWTQVCGNQEWCIYGIIYHYAPFFLSNSMVKF</sequence>
<keyword evidence="3" id="KW-1185">Reference proteome</keyword>